<organism evidence="2 3">
    <name type="scientific">Pleurodeles waltl</name>
    <name type="common">Iberian ribbed newt</name>
    <dbReference type="NCBI Taxonomy" id="8319"/>
    <lineage>
        <taxon>Eukaryota</taxon>
        <taxon>Metazoa</taxon>
        <taxon>Chordata</taxon>
        <taxon>Craniata</taxon>
        <taxon>Vertebrata</taxon>
        <taxon>Euteleostomi</taxon>
        <taxon>Amphibia</taxon>
        <taxon>Batrachia</taxon>
        <taxon>Caudata</taxon>
        <taxon>Salamandroidea</taxon>
        <taxon>Salamandridae</taxon>
        <taxon>Pleurodelinae</taxon>
        <taxon>Pleurodeles</taxon>
    </lineage>
</organism>
<dbReference type="AlphaFoldDB" id="A0AAV7VLH3"/>
<evidence type="ECO:0000313" key="3">
    <source>
        <dbReference type="Proteomes" id="UP001066276"/>
    </source>
</evidence>
<dbReference type="EMBL" id="JANPWB010000003">
    <property type="protein sequence ID" value="KAJ1201627.1"/>
    <property type="molecule type" value="Genomic_DNA"/>
</dbReference>
<name>A0AAV7VLH3_PLEWA</name>
<proteinExistence type="predicted"/>
<evidence type="ECO:0000313" key="2">
    <source>
        <dbReference type="EMBL" id="KAJ1201627.1"/>
    </source>
</evidence>
<evidence type="ECO:0000256" key="1">
    <source>
        <dbReference type="SAM" id="MobiDB-lite"/>
    </source>
</evidence>
<keyword evidence="3" id="KW-1185">Reference proteome</keyword>
<protein>
    <submittedName>
        <fullName evidence="2">Uncharacterized protein</fullName>
    </submittedName>
</protein>
<gene>
    <name evidence="2" type="ORF">NDU88_005433</name>
</gene>
<reference evidence="2" key="1">
    <citation type="journal article" date="2022" name="bioRxiv">
        <title>Sequencing and chromosome-scale assembly of the giantPleurodeles waltlgenome.</title>
        <authorList>
            <person name="Brown T."/>
            <person name="Elewa A."/>
            <person name="Iarovenko S."/>
            <person name="Subramanian E."/>
            <person name="Araus A.J."/>
            <person name="Petzold A."/>
            <person name="Susuki M."/>
            <person name="Suzuki K.-i.T."/>
            <person name="Hayashi T."/>
            <person name="Toyoda A."/>
            <person name="Oliveira C."/>
            <person name="Osipova E."/>
            <person name="Leigh N.D."/>
            <person name="Simon A."/>
            <person name="Yun M.H."/>
        </authorList>
    </citation>
    <scope>NUCLEOTIDE SEQUENCE</scope>
    <source>
        <strain evidence="2">20211129_DDA</strain>
        <tissue evidence="2">Liver</tissue>
    </source>
</reference>
<sequence length="133" mass="14345">MLRILRYVRNVISVKCVRSLVSLRKGNPTVKRFCLVTKAVILTAAVGGRRLPSGSRRKTAPRSKDRDGHSGFPAGPAGDRQKTAGRPSGTAHSTMKPARNGAGGVEGVRRVQWHPSRFSLSAKQTVKIFVGPC</sequence>
<feature type="region of interest" description="Disordered" evidence="1">
    <location>
        <begin position="47"/>
        <end position="106"/>
    </location>
</feature>
<dbReference type="Proteomes" id="UP001066276">
    <property type="component" value="Chromosome 2_1"/>
</dbReference>
<accession>A0AAV7VLH3</accession>
<comment type="caution">
    <text evidence="2">The sequence shown here is derived from an EMBL/GenBank/DDBJ whole genome shotgun (WGS) entry which is preliminary data.</text>
</comment>